<feature type="transmembrane region" description="Helical" evidence="1">
    <location>
        <begin position="141"/>
        <end position="158"/>
    </location>
</feature>
<evidence type="ECO:0000313" key="2">
    <source>
        <dbReference type="EMBL" id="GAA5502121.1"/>
    </source>
</evidence>
<organism evidence="2 3">
    <name type="scientific">Deinococcus xinjiangensis</name>
    <dbReference type="NCBI Taxonomy" id="457454"/>
    <lineage>
        <taxon>Bacteria</taxon>
        <taxon>Thermotogati</taxon>
        <taxon>Deinococcota</taxon>
        <taxon>Deinococci</taxon>
        <taxon>Deinococcales</taxon>
        <taxon>Deinococcaceae</taxon>
        <taxon>Deinococcus</taxon>
    </lineage>
</organism>
<evidence type="ECO:0000313" key="3">
    <source>
        <dbReference type="Proteomes" id="UP001458946"/>
    </source>
</evidence>
<keyword evidence="3" id="KW-1185">Reference proteome</keyword>
<proteinExistence type="predicted"/>
<accession>A0ABP9VBL7</accession>
<reference evidence="2 3" key="1">
    <citation type="submission" date="2024-02" db="EMBL/GenBank/DDBJ databases">
        <title>Deinococcus xinjiangensis NBRC 107630.</title>
        <authorList>
            <person name="Ichikawa N."/>
            <person name="Katano-Makiyama Y."/>
            <person name="Hidaka K."/>
        </authorList>
    </citation>
    <scope>NUCLEOTIDE SEQUENCE [LARGE SCALE GENOMIC DNA]</scope>
    <source>
        <strain evidence="2 3">NBRC 107630</strain>
    </source>
</reference>
<dbReference type="PANTHER" id="PTHR36840:SF1">
    <property type="entry name" value="BLL5714 PROTEIN"/>
    <property type="match status" value="1"/>
</dbReference>
<evidence type="ECO:0008006" key="4">
    <source>
        <dbReference type="Google" id="ProtNLM"/>
    </source>
</evidence>
<comment type="caution">
    <text evidence="2">The sequence shown here is derived from an EMBL/GenBank/DDBJ whole genome shotgun (WGS) entry which is preliminary data.</text>
</comment>
<sequence>MVAVAANAAGLHHDLAHGNTLALLMYVMVFFAIWWAWVSYTWFASAYDPQDTSFRLTTFIIMAGVLVLAAGVPLAEAGVDYRMIVIGYMIMRFAMIPLWLRVAQEDPPRRTGARFYALGILVVQALWVAWVLWVPRGTPKMLVVAALAALEMYLPVYAQRFGRTPLHPHHMAERFSLFTIIVLDEVLLATTQGITAVLDIHKLTPELVMLIVGSFLIVVTTWWFYFKTELGDLLTEDCRDVFNLIHFLIFASVAALGAGLGMMVDMVQHEAHLNVTNANMILGSILRSIC</sequence>
<keyword evidence="1" id="KW-0812">Transmembrane</keyword>
<dbReference type="EMBL" id="BAABRN010000018">
    <property type="protein sequence ID" value="GAA5502121.1"/>
    <property type="molecule type" value="Genomic_DNA"/>
</dbReference>
<keyword evidence="1" id="KW-1133">Transmembrane helix</keyword>
<feature type="transmembrane region" description="Helical" evidence="1">
    <location>
        <begin position="115"/>
        <end position="135"/>
    </location>
</feature>
<feature type="transmembrane region" description="Helical" evidence="1">
    <location>
        <begin position="207"/>
        <end position="225"/>
    </location>
</feature>
<evidence type="ECO:0000256" key="1">
    <source>
        <dbReference type="SAM" id="Phobius"/>
    </source>
</evidence>
<feature type="transmembrane region" description="Helical" evidence="1">
    <location>
        <begin position="56"/>
        <end position="75"/>
    </location>
</feature>
<dbReference type="Proteomes" id="UP001458946">
    <property type="component" value="Unassembled WGS sequence"/>
</dbReference>
<feature type="transmembrane region" description="Helical" evidence="1">
    <location>
        <begin position="81"/>
        <end position="103"/>
    </location>
</feature>
<feature type="transmembrane region" description="Helical" evidence="1">
    <location>
        <begin position="245"/>
        <end position="264"/>
    </location>
</feature>
<name>A0ABP9VBL7_9DEIO</name>
<dbReference type="Pfam" id="PF06772">
    <property type="entry name" value="LtrA"/>
    <property type="match status" value="1"/>
</dbReference>
<dbReference type="PANTHER" id="PTHR36840">
    <property type="entry name" value="BLL5714 PROTEIN"/>
    <property type="match status" value="1"/>
</dbReference>
<gene>
    <name evidence="2" type="ORF">Dxin01_01860</name>
</gene>
<dbReference type="InterPro" id="IPR010640">
    <property type="entry name" value="Low_temperature_requirement_A"/>
</dbReference>
<protein>
    <recommendedName>
        <fullName evidence="4">Low temperature requirement protein A</fullName>
    </recommendedName>
</protein>
<keyword evidence="1" id="KW-0472">Membrane</keyword>
<feature type="transmembrane region" description="Helical" evidence="1">
    <location>
        <begin position="23"/>
        <end position="44"/>
    </location>
</feature>